<evidence type="ECO:0000256" key="1">
    <source>
        <dbReference type="SAM" id="Phobius"/>
    </source>
</evidence>
<keyword evidence="1" id="KW-1133">Transmembrane helix</keyword>
<dbReference type="AlphaFoldDB" id="A0A4P9C9S4"/>
<organism evidence="2 3">
    <name type="scientific">Eubacterium maltosivorans</name>
    <dbReference type="NCBI Taxonomy" id="2041044"/>
    <lineage>
        <taxon>Bacteria</taxon>
        <taxon>Bacillati</taxon>
        <taxon>Bacillota</taxon>
        <taxon>Clostridia</taxon>
        <taxon>Eubacteriales</taxon>
        <taxon>Eubacteriaceae</taxon>
        <taxon>Eubacterium</taxon>
    </lineage>
</organism>
<dbReference type="EMBL" id="CP029487">
    <property type="protein sequence ID" value="QCT71561.1"/>
    <property type="molecule type" value="Genomic_DNA"/>
</dbReference>
<keyword evidence="1" id="KW-0812">Transmembrane</keyword>
<dbReference type="Proteomes" id="UP000218387">
    <property type="component" value="Chromosome"/>
</dbReference>
<evidence type="ECO:0000313" key="2">
    <source>
        <dbReference type="EMBL" id="QCT71561.1"/>
    </source>
</evidence>
<name>A0A4P9C9S4_EUBML</name>
<dbReference type="KEGG" id="emt:CPZ25_009545"/>
<sequence>MLELQDVISLLIALVAVMISMATLQQNRNMVEESTRPYITLTFDSITTSSQRSGFILKNYGRTSAIIDKFIVDDILLSHPQRYDGLNKQFDLMEGTIFAPGQSVFLPYSVSGIEKSVVTFELAYSSEFKSYHSNFSFNVSNMSHRYTTRTNEYSKGDTHEIAQCLHEIIERQL</sequence>
<dbReference type="RefSeq" id="WP_096920313.1">
    <property type="nucleotide sequence ID" value="NZ_CP029487.1"/>
</dbReference>
<reference evidence="2 3" key="1">
    <citation type="submission" date="2018-05" db="EMBL/GenBank/DDBJ databases">
        <title>Genome comparison of Eubacterium sp.</title>
        <authorList>
            <person name="Feng Y."/>
            <person name="Sanchez-Andrea I."/>
            <person name="Stams A.J.M."/>
            <person name="De Vos W.M."/>
        </authorList>
    </citation>
    <scope>NUCLEOTIDE SEQUENCE [LARGE SCALE GENOMIC DNA]</scope>
    <source>
        <strain evidence="2 3">YI</strain>
    </source>
</reference>
<feature type="transmembrane region" description="Helical" evidence="1">
    <location>
        <begin position="6"/>
        <end position="24"/>
    </location>
</feature>
<gene>
    <name evidence="2" type="ORF">CPZ25_009545</name>
</gene>
<accession>A0A4P9C9S4</accession>
<keyword evidence="1" id="KW-0472">Membrane</keyword>
<evidence type="ECO:0000313" key="3">
    <source>
        <dbReference type="Proteomes" id="UP000218387"/>
    </source>
</evidence>
<keyword evidence="3" id="KW-1185">Reference proteome</keyword>
<protein>
    <submittedName>
        <fullName evidence="2">Uncharacterized protein</fullName>
    </submittedName>
</protein>
<proteinExistence type="predicted"/>